<dbReference type="PANTHER" id="PTHR11908">
    <property type="entry name" value="XANTHINE DEHYDROGENASE"/>
    <property type="match status" value="1"/>
</dbReference>
<dbReference type="InterPro" id="IPR037165">
    <property type="entry name" value="AldOxase/xan_DH_Mopterin-bd_sf"/>
</dbReference>
<comment type="caution">
    <text evidence="4">The sequence shown here is derived from an EMBL/GenBank/DDBJ whole genome shotgun (WGS) entry which is preliminary data.</text>
</comment>
<dbReference type="InterPro" id="IPR036856">
    <property type="entry name" value="Ald_Oxase/Xan_DH_a/b_sf"/>
</dbReference>
<evidence type="ECO:0000259" key="3">
    <source>
        <dbReference type="SMART" id="SM01008"/>
    </source>
</evidence>
<keyword evidence="5" id="KW-1185">Reference proteome</keyword>
<dbReference type="InterPro" id="IPR016208">
    <property type="entry name" value="Ald_Oxase/xanthine_DH-like"/>
</dbReference>
<proteinExistence type="predicted"/>
<dbReference type="InterPro" id="IPR046867">
    <property type="entry name" value="AldOxase/xan_DH_MoCoBD2"/>
</dbReference>
<dbReference type="PANTHER" id="PTHR11908:SF132">
    <property type="entry name" value="ALDEHYDE OXIDASE 1-RELATED"/>
    <property type="match status" value="1"/>
</dbReference>
<dbReference type="Gene3D" id="3.30.365.10">
    <property type="entry name" value="Aldehyde oxidase/xanthine dehydrogenase, molybdopterin binding domain"/>
    <property type="match status" value="4"/>
</dbReference>
<dbReference type="Pfam" id="PF02738">
    <property type="entry name" value="MoCoBD_1"/>
    <property type="match status" value="1"/>
</dbReference>
<keyword evidence="1" id="KW-0500">Molybdenum</keyword>
<dbReference type="Pfam" id="PF20256">
    <property type="entry name" value="MoCoBD_2"/>
    <property type="match status" value="1"/>
</dbReference>
<dbReference type="SUPFAM" id="SSF56003">
    <property type="entry name" value="Molybdenum cofactor-binding domain"/>
    <property type="match status" value="1"/>
</dbReference>
<evidence type="ECO:0000313" key="5">
    <source>
        <dbReference type="Proteomes" id="UP000230407"/>
    </source>
</evidence>
<dbReference type="SUPFAM" id="SSF54665">
    <property type="entry name" value="CO dehydrogenase molybdoprotein N-domain-like"/>
    <property type="match status" value="1"/>
</dbReference>
<dbReference type="Pfam" id="PF01315">
    <property type="entry name" value="Ald_Xan_dh_C"/>
    <property type="match status" value="1"/>
</dbReference>
<dbReference type="InterPro" id="IPR000674">
    <property type="entry name" value="Ald_Oxase/Xan_DH_a/b"/>
</dbReference>
<dbReference type="GO" id="GO:0005506">
    <property type="term" value="F:iron ion binding"/>
    <property type="evidence" value="ECO:0007669"/>
    <property type="project" value="InterPro"/>
</dbReference>
<gene>
    <name evidence="4" type="ORF">CUT44_22905</name>
</gene>
<accession>A0A2M8LUB2</accession>
<dbReference type="EMBL" id="PGGW01000065">
    <property type="protein sequence ID" value="PJE95509.1"/>
    <property type="molecule type" value="Genomic_DNA"/>
</dbReference>
<reference evidence="4 5" key="1">
    <citation type="submission" date="2017-11" db="EMBL/GenBank/DDBJ databases">
        <title>Streptomyces carmine sp. nov., a novel actinomycete isolated from Sophora alopecuroides in Xinjiang, China.</title>
        <authorList>
            <person name="Wang Y."/>
            <person name="Luo X."/>
            <person name="Wan C."/>
            <person name="Zhang L."/>
        </authorList>
    </citation>
    <scope>NUCLEOTIDE SEQUENCE [LARGE SCALE GENOMIC DNA]</scope>
    <source>
        <strain evidence="4 5">TRM SA0054</strain>
    </source>
</reference>
<evidence type="ECO:0000256" key="1">
    <source>
        <dbReference type="ARBA" id="ARBA00022505"/>
    </source>
</evidence>
<evidence type="ECO:0000313" key="4">
    <source>
        <dbReference type="EMBL" id="PJE95509.1"/>
    </source>
</evidence>
<name>A0A2M8LUB2_9ACTN</name>
<feature type="domain" description="Aldehyde oxidase/xanthine dehydrogenase a/b hammerhead" evidence="3">
    <location>
        <begin position="2"/>
        <end position="100"/>
    </location>
</feature>
<dbReference type="SMART" id="SM01008">
    <property type="entry name" value="Ald_Xan_dh_C"/>
    <property type="match status" value="1"/>
</dbReference>
<dbReference type="GO" id="GO:0016491">
    <property type="term" value="F:oxidoreductase activity"/>
    <property type="evidence" value="ECO:0007669"/>
    <property type="project" value="UniProtKB-KW"/>
</dbReference>
<keyword evidence="2" id="KW-0560">Oxidoreductase</keyword>
<protein>
    <submittedName>
        <fullName evidence="4">Carbon monoxide dehydrogenase</fullName>
    </submittedName>
</protein>
<dbReference type="AlphaFoldDB" id="A0A2M8LUB2"/>
<dbReference type="Proteomes" id="UP000230407">
    <property type="component" value="Unassembled WGS sequence"/>
</dbReference>
<dbReference type="InterPro" id="IPR008274">
    <property type="entry name" value="AldOxase/xan_DH_MoCoBD1"/>
</dbReference>
<organism evidence="4 5">
    <name type="scientific">Streptomyces carminius</name>
    <dbReference type="NCBI Taxonomy" id="2665496"/>
    <lineage>
        <taxon>Bacteria</taxon>
        <taxon>Bacillati</taxon>
        <taxon>Actinomycetota</taxon>
        <taxon>Actinomycetes</taxon>
        <taxon>Kitasatosporales</taxon>
        <taxon>Streptomycetaceae</taxon>
        <taxon>Streptomyces</taxon>
    </lineage>
</organism>
<evidence type="ECO:0000256" key="2">
    <source>
        <dbReference type="ARBA" id="ARBA00023002"/>
    </source>
</evidence>
<dbReference type="Gene3D" id="3.90.1170.50">
    <property type="entry name" value="Aldehyde oxidase/xanthine dehydrogenase, a/b hammerhead"/>
    <property type="match status" value="1"/>
</dbReference>
<sequence>MDRLPARTAHGYVVVSTVANATITAVDTRVATGTPGVLGVYTPFNPLPILPQGAMGPAWAPLRDKEVAFHGQPVGFVVAESFELAREAAGTIRFDYAERTPAHSLEDNLSRAQAPRSVSGEPAVVTILADGVPTIDRALESSEVTVSATYRTAAQNHAAMEPHSAVAVWENDRMTVHSSTQGPSFLAGDIAAALGLQASQVRAVSPYIGGAFGGKFYTYAQTRLAAAAARELGRPVKVALTREQVFTATAGRPETRQTVALGARRDGTLTAVKHHSWSSASPGSTTVEAAAHTTSRRWYASPNIEVGAKYVPLNVPEATIMRAPGEAPGSFALESAMDELAVKLGMDPVELRVRNHADTEPGSGRPWSSKHLLECYRTGAERFGWNGRDRTPGGTADGDWYVGTGMATASFPAYRFQATMKVRFRADGTADVSGSTVDLGTGMWTVLSVVGAQALGIPVQRIRPDLGDSRLSAAGFVGGSSGTSTVSGAILVAAENAKKALIDLAVRDARSPFQGMDPGQVRYENGRLTASGRGEDFGALLAAVGRDGVEAEGSSGPGAETQNYAFASFGAQFCEVRVNRWTSQIRVSRLLSVMDAGTVVNPKTARSQILGGMVWGVSAALHEGLRADGAGRWGNGSLADYLIPVNADIPEVEVHFLDHPDTLHNPLGARGVGEIGTVGTAAAVANAVHHATGRRIRELPITLDKLLD</sequence>